<keyword evidence="5 7" id="KW-0862">Zinc</keyword>
<dbReference type="GO" id="GO:0003677">
    <property type="term" value="F:DNA binding"/>
    <property type="evidence" value="ECO:0007669"/>
    <property type="project" value="InterPro"/>
</dbReference>
<dbReference type="EMBL" id="MGAG01000037">
    <property type="protein sequence ID" value="OGK39788.1"/>
    <property type="molecule type" value="Genomic_DNA"/>
</dbReference>
<dbReference type="SMART" id="SM00518">
    <property type="entry name" value="AP2Ec"/>
    <property type="match status" value="1"/>
</dbReference>
<dbReference type="PANTHER" id="PTHR21445:SF0">
    <property type="entry name" value="APURINIC-APYRIMIDINIC ENDONUCLEASE"/>
    <property type="match status" value="1"/>
</dbReference>
<comment type="cofactor">
    <cofactor evidence="7">
        <name>Zn(2+)</name>
        <dbReference type="ChEBI" id="CHEBI:29105"/>
    </cofactor>
    <text evidence="7">Binds 3 Zn(2+) ions.</text>
</comment>
<dbReference type="Pfam" id="PF01261">
    <property type="entry name" value="AP_endonuc_2"/>
    <property type="match status" value="1"/>
</dbReference>
<dbReference type="NCBIfam" id="TIGR00587">
    <property type="entry name" value="nfo"/>
    <property type="match status" value="1"/>
</dbReference>
<evidence type="ECO:0000256" key="1">
    <source>
        <dbReference type="ARBA" id="ARBA00005340"/>
    </source>
</evidence>
<feature type="binding site" evidence="7">
    <location>
        <position position="251"/>
    </location>
    <ligand>
        <name>Zn(2+)</name>
        <dbReference type="ChEBI" id="CHEBI:29105"/>
        <label>3</label>
    </ligand>
</feature>
<feature type="domain" description="Xylose isomerase-like TIM barrel" evidence="8">
    <location>
        <begin position="18"/>
        <end position="293"/>
    </location>
</feature>
<dbReference type="Proteomes" id="UP000177698">
    <property type="component" value="Unassembled WGS sequence"/>
</dbReference>
<dbReference type="PROSITE" id="PS00731">
    <property type="entry name" value="AP_NUCLEASE_F2_3"/>
    <property type="match status" value="1"/>
</dbReference>
<keyword evidence="3 7" id="KW-0227">DNA damage</keyword>
<dbReference type="HAMAP" id="MF_00152">
    <property type="entry name" value="Nfo"/>
    <property type="match status" value="1"/>
</dbReference>
<keyword evidence="2 7" id="KW-0479">Metal-binding</keyword>
<keyword evidence="4 7" id="KW-0378">Hydrolase</keyword>
<protein>
    <recommendedName>
        <fullName evidence="7">Probable endonuclease 4</fullName>
        <ecNumber evidence="7">3.1.21.2</ecNumber>
    </recommendedName>
    <alternativeName>
        <fullName evidence="7">Endodeoxyribonuclease IV</fullName>
    </alternativeName>
    <alternativeName>
        <fullName evidence="7">Endonuclease IV</fullName>
    </alternativeName>
</protein>
<evidence type="ECO:0000256" key="7">
    <source>
        <dbReference type="HAMAP-Rule" id="MF_00152"/>
    </source>
</evidence>
<dbReference type="InterPro" id="IPR018246">
    <property type="entry name" value="AP_endonuc_F2_Zn_BS"/>
</dbReference>
<dbReference type="GO" id="GO:0008081">
    <property type="term" value="F:phosphoric diester hydrolase activity"/>
    <property type="evidence" value="ECO:0007669"/>
    <property type="project" value="TreeGrafter"/>
</dbReference>
<dbReference type="GO" id="GO:0008833">
    <property type="term" value="F:deoxyribonuclease IV (phage-T4-induced) activity"/>
    <property type="evidence" value="ECO:0007669"/>
    <property type="project" value="UniProtKB-UniRule"/>
</dbReference>
<keyword evidence="7" id="KW-0540">Nuclease</keyword>
<organism evidence="9 10">
    <name type="scientific">Candidatus Roizmanbacteria bacterium RIFCSPLOWO2_01_FULL_37_12</name>
    <dbReference type="NCBI Taxonomy" id="1802056"/>
    <lineage>
        <taxon>Bacteria</taxon>
        <taxon>Candidatus Roizmaniibacteriota</taxon>
    </lineage>
</organism>
<keyword evidence="6 7" id="KW-0234">DNA repair</keyword>
<feature type="binding site" evidence="7">
    <location>
        <position position="249"/>
    </location>
    <ligand>
        <name>Zn(2+)</name>
        <dbReference type="ChEBI" id="CHEBI:29105"/>
        <label>3</label>
    </ligand>
</feature>
<dbReference type="InterPro" id="IPR001719">
    <property type="entry name" value="AP_endonuc_2"/>
</dbReference>
<evidence type="ECO:0000259" key="8">
    <source>
        <dbReference type="Pfam" id="PF01261"/>
    </source>
</evidence>
<comment type="function">
    <text evidence="7">Endonuclease IV plays a role in DNA repair. It cleaves phosphodiester bonds at apurinic or apyrimidinic (AP) sites, generating a 3'-hydroxyl group and a 5'-terminal sugar phosphate.</text>
</comment>
<evidence type="ECO:0000313" key="10">
    <source>
        <dbReference type="Proteomes" id="UP000177698"/>
    </source>
</evidence>
<evidence type="ECO:0000256" key="4">
    <source>
        <dbReference type="ARBA" id="ARBA00022801"/>
    </source>
</evidence>
<dbReference type="EC" id="3.1.21.2" evidence="7"/>
<reference evidence="9 10" key="1">
    <citation type="journal article" date="2016" name="Nat. Commun.">
        <title>Thousands of microbial genomes shed light on interconnected biogeochemical processes in an aquifer system.</title>
        <authorList>
            <person name="Anantharaman K."/>
            <person name="Brown C.T."/>
            <person name="Hug L.A."/>
            <person name="Sharon I."/>
            <person name="Castelle C.J."/>
            <person name="Probst A.J."/>
            <person name="Thomas B.C."/>
            <person name="Singh A."/>
            <person name="Wilkins M.J."/>
            <person name="Karaoz U."/>
            <person name="Brodie E.L."/>
            <person name="Williams K.H."/>
            <person name="Hubbard S.S."/>
            <person name="Banfield J.F."/>
        </authorList>
    </citation>
    <scope>NUCLEOTIDE SEQUENCE [LARGE SCALE GENOMIC DNA]</scope>
</reference>
<evidence type="ECO:0000256" key="3">
    <source>
        <dbReference type="ARBA" id="ARBA00022763"/>
    </source>
</evidence>
<feature type="binding site" evidence="7">
    <location>
        <position position="168"/>
    </location>
    <ligand>
        <name>Zn(2+)</name>
        <dbReference type="ChEBI" id="CHEBI:29105"/>
        <label>2</label>
    </ligand>
</feature>
<feature type="binding site" evidence="7">
    <location>
        <position position="105"/>
    </location>
    <ligand>
        <name>Zn(2+)</name>
        <dbReference type="ChEBI" id="CHEBI:29105"/>
        <label>1</label>
    </ligand>
</feature>
<feature type="binding site" evidence="7">
    <location>
        <position position="168"/>
    </location>
    <ligand>
        <name>Zn(2+)</name>
        <dbReference type="ChEBI" id="CHEBI:29105"/>
        <label>1</label>
    </ligand>
</feature>
<accession>A0A1F7I8T6</accession>
<dbReference type="InterPro" id="IPR036237">
    <property type="entry name" value="Xyl_isomerase-like_sf"/>
</dbReference>
<dbReference type="GO" id="GO:0008270">
    <property type="term" value="F:zinc ion binding"/>
    <property type="evidence" value="ECO:0007669"/>
    <property type="project" value="UniProtKB-UniRule"/>
</dbReference>
<feature type="binding site" evidence="7">
    <location>
        <position position="199"/>
    </location>
    <ligand>
        <name>Zn(2+)</name>
        <dbReference type="ChEBI" id="CHEBI:29105"/>
        <label>2</label>
    </ligand>
</feature>
<dbReference type="PANTHER" id="PTHR21445">
    <property type="entry name" value="ENDONUCLEASE IV ENDODEOXYRIBONUCLEASE IV"/>
    <property type="match status" value="1"/>
</dbReference>
<comment type="catalytic activity">
    <reaction evidence="7">
        <text>Endonucleolytic cleavage to 5'-phosphooligonucleotide end-products.</text>
        <dbReference type="EC" id="3.1.21.2"/>
    </reaction>
</comment>
<dbReference type="InterPro" id="IPR013022">
    <property type="entry name" value="Xyl_isomerase-like_TIM-brl"/>
</dbReference>
<feature type="binding site" evidence="7">
    <location>
        <position position="202"/>
    </location>
    <ligand>
        <name>Zn(2+)</name>
        <dbReference type="ChEBI" id="CHEBI:29105"/>
        <label>3</label>
    </ligand>
</feature>
<name>A0A1F7I8T6_9BACT</name>
<dbReference type="Gene3D" id="3.20.20.150">
    <property type="entry name" value="Divalent-metal-dependent TIM barrel enzymes"/>
    <property type="match status" value="1"/>
</dbReference>
<proteinExistence type="inferred from homology"/>
<evidence type="ECO:0000256" key="2">
    <source>
        <dbReference type="ARBA" id="ARBA00022723"/>
    </source>
</evidence>
<evidence type="ECO:0000256" key="6">
    <source>
        <dbReference type="ARBA" id="ARBA00023204"/>
    </source>
</evidence>
<dbReference type="PROSITE" id="PS00730">
    <property type="entry name" value="AP_NUCLEASE_F2_2"/>
    <property type="match status" value="1"/>
</dbReference>
<dbReference type="PROSITE" id="PS51432">
    <property type="entry name" value="AP_NUCLEASE_F2_4"/>
    <property type="match status" value="1"/>
</dbReference>
<dbReference type="AlphaFoldDB" id="A0A1F7I8T6"/>
<gene>
    <name evidence="7" type="primary">nfo</name>
    <name evidence="9" type="ORF">A2954_05185</name>
</gene>
<dbReference type="GO" id="GO:0003906">
    <property type="term" value="F:DNA-(apurinic or apyrimidinic site) endonuclease activity"/>
    <property type="evidence" value="ECO:0007669"/>
    <property type="project" value="TreeGrafter"/>
</dbReference>
<evidence type="ECO:0000313" key="9">
    <source>
        <dbReference type="EMBL" id="OGK39788.1"/>
    </source>
</evidence>
<feature type="binding site" evidence="7">
    <location>
        <position position="281"/>
    </location>
    <ligand>
        <name>Zn(2+)</name>
        <dbReference type="ChEBI" id="CHEBI:29105"/>
        <label>2</label>
    </ligand>
</feature>
<comment type="similarity">
    <text evidence="1 7">Belongs to the AP endonuclease 2 family.</text>
</comment>
<dbReference type="STRING" id="1802056.A2954_05185"/>
<keyword evidence="7" id="KW-0255">Endonuclease</keyword>
<feature type="binding site" evidence="7">
    <location>
        <position position="66"/>
    </location>
    <ligand>
        <name>Zn(2+)</name>
        <dbReference type="ChEBI" id="CHEBI:29105"/>
        <label>1</label>
    </ligand>
</feature>
<feature type="binding site" evidence="7">
    <location>
        <position position="236"/>
    </location>
    <ligand>
        <name>Zn(2+)</name>
        <dbReference type="ChEBI" id="CHEBI:29105"/>
        <label>2</label>
    </ligand>
</feature>
<dbReference type="GO" id="GO:0006284">
    <property type="term" value="P:base-excision repair"/>
    <property type="evidence" value="ECO:0007669"/>
    <property type="project" value="TreeGrafter"/>
</dbReference>
<comment type="caution">
    <text evidence="9">The sequence shown here is derived from an EMBL/GenBank/DDBJ whole genome shotgun (WGS) entry which is preliminary data.</text>
</comment>
<sequence length="303" mass="34485">MKIGAHQSIVGNYSQALERIKNIGGNCLQIFSSSPRSWNFTKVDEVQATQFRNKKSELNINPIYFHSSYLINLANEEKIGNLSKLSLISELSVAPKLGIKGSIIHLGSFKNFDKGTNILEPGRSLFNPKLTKLRDRVILSMNKKISVLMKHIFEILEKTPQDSLFIIENAGNNKIGKNLDEIAEIIKQVNNPRVRVCLDTCHLHSAGYDLTTSEKLNKFLNEFDKLIGLQRLELFHINDSRDPFNSGRDRHQNIGEGTINMEVFRLLLNHPKLKHLPFIVETPGFKYQGPDKKNLDILKSLIR</sequence>
<evidence type="ECO:0000256" key="5">
    <source>
        <dbReference type="ARBA" id="ARBA00022833"/>
    </source>
</evidence>
<dbReference type="SUPFAM" id="SSF51658">
    <property type="entry name" value="Xylose isomerase-like"/>
    <property type="match status" value="1"/>
</dbReference>
<dbReference type="PROSITE" id="PS00729">
    <property type="entry name" value="AP_NUCLEASE_F2_1"/>
    <property type="match status" value="1"/>
</dbReference>
<dbReference type="CDD" id="cd00019">
    <property type="entry name" value="AP2Ec"/>
    <property type="match status" value="1"/>
</dbReference>